<comment type="subcellular location">
    <subcellularLocation>
        <location evidence="1">Cell membrane</location>
        <topology evidence="1">Multi-pass membrane protein</topology>
    </subcellularLocation>
</comment>
<evidence type="ECO:0000256" key="5">
    <source>
        <dbReference type="ARBA" id="ARBA00023136"/>
    </source>
</evidence>
<feature type="transmembrane region" description="Helical" evidence="6">
    <location>
        <begin position="154"/>
        <end position="174"/>
    </location>
</feature>
<dbReference type="GO" id="GO:0005886">
    <property type="term" value="C:plasma membrane"/>
    <property type="evidence" value="ECO:0007669"/>
    <property type="project" value="UniProtKB-SubCell"/>
</dbReference>
<feature type="transmembrane region" description="Helical" evidence="6">
    <location>
        <begin position="40"/>
        <end position="58"/>
    </location>
</feature>
<name>A0A1Z8AHD4_9FLAO</name>
<evidence type="ECO:0000256" key="2">
    <source>
        <dbReference type="ARBA" id="ARBA00022475"/>
    </source>
</evidence>
<evidence type="ECO:0000256" key="6">
    <source>
        <dbReference type="SAM" id="Phobius"/>
    </source>
</evidence>
<reference evidence="9" key="1">
    <citation type="journal article" date="2017" name="Proc. Natl. Acad. Sci. U.S.A.">
        <title>Simulation of Deepwater Horizon oil plume reveals substrate specialization within a complex community of hydrocarbon-degraders.</title>
        <authorList>
            <person name="Hu P."/>
            <person name="Dubinsky E.A."/>
            <person name="Probst A.J."/>
            <person name="Wang J."/>
            <person name="Sieber C.M.K."/>
            <person name="Tom L.M."/>
            <person name="Gardinali P."/>
            <person name="Banfield J.F."/>
            <person name="Atlas R.M."/>
            <person name="Andersen G.L."/>
        </authorList>
    </citation>
    <scope>NUCLEOTIDE SEQUENCE [LARGE SCALE GENOMIC DNA]</scope>
</reference>
<keyword evidence="5 6" id="KW-0472">Membrane</keyword>
<evidence type="ECO:0000259" key="7">
    <source>
        <dbReference type="Pfam" id="PF00892"/>
    </source>
</evidence>
<dbReference type="InterPro" id="IPR000620">
    <property type="entry name" value="EamA_dom"/>
</dbReference>
<feature type="transmembrane region" description="Helical" evidence="6">
    <location>
        <begin position="248"/>
        <end position="268"/>
    </location>
</feature>
<keyword evidence="3 6" id="KW-0812">Transmembrane</keyword>
<keyword evidence="4 6" id="KW-1133">Transmembrane helix</keyword>
<feature type="transmembrane region" description="Helical" evidence="6">
    <location>
        <begin position="186"/>
        <end position="207"/>
    </location>
</feature>
<feature type="domain" description="EamA" evidence="7">
    <location>
        <begin position="155"/>
        <end position="290"/>
    </location>
</feature>
<dbReference type="Proteomes" id="UP000196102">
    <property type="component" value="Unassembled WGS sequence"/>
</dbReference>
<feature type="domain" description="EamA" evidence="7">
    <location>
        <begin position="6"/>
        <end position="140"/>
    </location>
</feature>
<feature type="transmembrane region" description="Helical" evidence="6">
    <location>
        <begin position="219"/>
        <end position="241"/>
    </location>
</feature>
<dbReference type="PANTHER" id="PTHR32322:SF18">
    <property type="entry name" value="S-ADENOSYLMETHIONINE_S-ADENOSYLHOMOCYSTEINE TRANSPORTER"/>
    <property type="match status" value="1"/>
</dbReference>
<dbReference type="PANTHER" id="PTHR32322">
    <property type="entry name" value="INNER MEMBRANE TRANSPORTER"/>
    <property type="match status" value="1"/>
</dbReference>
<comment type="caution">
    <text evidence="8">The sequence shown here is derived from an EMBL/GenBank/DDBJ whole genome shotgun (WGS) entry which is preliminary data.</text>
</comment>
<proteinExistence type="predicted"/>
<feature type="transmembrane region" description="Helical" evidence="6">
    <location>
        <begin position="96"/>
        <end position="117"/>
    </location>
</feature>
<gene>
    <name evidence="8" type="ORF">A9Q93_13465</name>
</gene>
<sequence>MSKRSIAIICGFFVALFYAYNFTAAKEVTPEFIGPFGLTWYRVVVTCAIFWLISLFAGVKEKIPLREFPLIALAAFCGVGFNMVTFMWGLSLTSPISASVLMVSTPIIVLVLSAIFLKERLFATRIIGILVGFSGAALLIFLSTGKGAEASNPLLGNALIFINAVSYAFYILLAKKLTAKYHVFTLMKWLYFFGVIFITPFGIMQGLEFEFAQASTETLLNIGYVILFATFGTYMLNIIAIRTLKPSVVAVFVYLQPLLATLIAVGLGKDMITWQKAVAGLLIFTGVFLTGLKRNKKQLPYKQN</sequence>
<feature type="transmembrane region" description="Helical" evidence="6">
    <location>
        <begin position="122"/>
        <end position="142"/>
    </location>
</feature>
<evidence type="ECO:0000256" key="4">
    <source>
        <dbReference type="ARBA" id="ARBA00022989"/>
    </source>
</evidence>
<keyword evidence="2" id="KW-1003">Cell membrane</keyword>
<evidence type="ECO:0000313" key="9">
    <source>
        <dbReference type="Proteomes" id="UP000196102"/>
    </source>
</evidence>
<dbReference type="InterPro" id="IPR050638">
    <property type="entry name" value="AA-Vitamin_Transporters"/>
</dbReference>
<protein>
    <submittedName>
        <fullName evidence="8">EamA family transporter</fullName>
    </submittedName>
</protein>
<dbReference type="EMBL" id="MAAX01000208">
    <property type="protein sequence ID" value="OUS09749.1"/>
    <property type="molecule type" value="Genomic_DNA"/>
</dbReference>
<feature type="transmembrane region" description="Helical" evidence="6">
    <location>
        <begin position="274"/>
        <end position="292"/>
    </location>
</feature>
<accession>A0A1Z8AHD4</accession>
<dbReference type="InterPro" id="IPR037185">
    <property type="entry name" value="EmrE-like"/>
</dbReference>
<dbReference type="RefSeq" id="WP_303687969.1">
    <property type="nucleotide sequence ID" value="NZ_CAJXYO010000054.1"/>
</dbReference>
<organism evidence="8 9">
    <name type="scientific">Nonlabens dokdonensis</name>
    <dbReference type="NCBI Taxonomy" id="328515"/>
    <lineage>
        <taxon>Bacteria</taxon>
        <taxon>Pseudomonadati</taxon>
        <taxon>Bacteroidota</taxon>
        <taxon>Flavobacteriia</taxon>
        <taxon>Flavobacteriales</taxon>
        <taxon>Flavobacteriaceae</taxon>
        <taxon>Nonlabens</taxon>
    </lineage>
</organism>
<evidence type="ECO:0000256" key="3">
    <source>
        <dbReference type="ARBA" id="ARBA00022692"/>
    </source>
</evidence>
<dbReference type="AlphaFoldDB" id="A0A1Z8AHD4"/>
<evidence type="ECO:0000256" key="1">
    <source>
        <dbReference type="ARBA" id="ARBA00004651"/>
    </source>
</evidence>
<dbReference type="SUPFAM" id="SSF103481">
    <property type="entry name" value="Multidrug resistance efflux transporter EmrE"/>
    <property type="match status" value="2"/>
</dbReference>
<evidence type="ECO:0000313" key="8">
    <source>
        <dbReference type="EMBL" id="OUS09749.1"/>
    </source>
</evidence>
<dbReference type="Pfam" id="PF00892">
    <property type="entry name" value="EamA"/>
    <property type="match status" value="2"/>
</dbReference>
<feature type="transmembrane region" description="Helical" evidence="6">
    <location>
        <begin position="70"/>
        <end position="90"/>
    </location>
</feature>